<dbReference type="InterPro" id="IPR001810">
    <property type="entry name" value="F-box_dom"/>
</dbReference>
<gene>
    <name evidence="3" type="ORF">BS47DRAFT_1487518</name>
</gene>
<organism evidence="3 4">
    <name type="scientific">Hydnum rufescens UP504</name>
    <dbReference type="NCBI Taxonomy" id="1448309"/>
    <lineage>
        <taxon>Eukaryota</taxon>
        <taxon>Fungi</taxon>
        <taxon>Dikarya</taxon>
        <taxon>Basidiomycota</taxon>
        <taxon>Agaricomycotina</taxon>
        <taxon>Agaricomycetes</taxon>
        <taxon>Cantharellales</taxon>
        <taxon>Hydnaceae</taxon>
        <taxon>Hydnum</taxon>
    </lineage>
</organism>
<dbReference type="Proteomes" id="UP000886523">
    <property type="component" value="Unassembled WGS sequence"/>
</dbReference>
<dbReference type="OrthoDB" id="2745718at2759"/>
<proteinExistence type="predicted"/>
<comment type="caution">
    <text evidence="3">The sequence shown here is derived from an EMBL/GenBank/DDBJ whole genome shotgun (WGS) entry which is preliminary data.</text>
</comment>
<dbReference type="InterPro" id="IPR036047">
    <property type="entry name" value="F-box-like_dom_sf"/>
</dbReference>
<dbReference type="AlphaFoldDB" id="A0A9P6DTA6"/>
<feature type="signal peptide" evidence="1">
    <location>
        <begin position="1"/>
        <end position="24"/>
    </location>
</feature>
<dbReference type="SUPFAM" id="SSF81383">
    <property type="entry name" value="F-box domain"/>
    <property type="match status" value="1"/>
</dbReference>
<dbReference type="Gene3D" id="1.20.1280.50">
    <property type="match status" value="1"/>
</dbReference>
<feature type="domain" description="F-box" evidence="2">
    <location>
        <begin position="4"/>
        <end position="53"/>
    </location>
</feature>
<evidence type="ECO:0000256" key="1">
    <source>
        <dbReference type="SAM" id="SignalP"/>
    </source>
</evidence>
<evidence type="ECO:0000313" key="3">
    <source>
        <dbReference type="EMBL" id="KAF9510338.1"/>
    </source>
</evidence>
<dbReference type="Pfam" id="PF12937">
    <property type="entry name" value="F-box-like"/>
    <property type="match status" value="1"/>
</dbReference>
<keyword evidence="4" id="KW-1185">Reference proteome</keyword>
<dbReference type="CDD" id="cd09917">
    <property type="entry name" value="F-box_SF"/>
    <property type="match status" value="1"/>
</dbReference>
<accession>A0A9P6DTA6</accession>
<dbReference type="EMBL" id="MU129018">
    <property type="protein sequence ID" value="KAF9510338.1"/>
    <property type="molecule type" value="Genomic_DNA"/>
</dbReference>
<dbReference type="SMART" id="SM00256">
    <property type="entry name" value="FBOX"/>
    <property type="match status" value="1"/>
</dbReference>
<evidence type="ECO:0000259" key="2">
    <source>
        <dbReference type="PROSITE" id="PS50181"/>
    </source>
</evidence>
<reference evidence="3" key="1">
    <citation type="journal article" date="2020" name="Nat. Commun.">
        <title>Large-scale genome sequencing of mycorrhizal fungi provides insights into the early evolution of symbiotic traits.</title>
        <authorList>
            <person name="Miyauchi S."/>
            <person name="Kiss E."/>
            <person name="Kuo A."/>
            <person name="Drula E."/>
            <person name="Kohler A."/>
            <person name="Sanchez-Garcia M."/>
            <person name="Morin E."/>
            <person name="Andreopoulos B."/>
            <person name="Barry K.W."/>
            <person name="Bonito G."/>
            <person name="Buee M."/>
            <person name="Carver A."/>
            <person name="Chen C."/>
            <person name="Cichocki N."/>
            <person name="Clum A."/>
            <person name="Culley D."/>
            <person name="Crous P.W."/>
            <person name="Fauchery L."/>
            <person name="Girlanda M."/>
            <person name="Hayes R.D."/>
            <person name="Keri Z."/>
            <person name="LaButti K."/>
            <person name="Lipzen A."/>
            <person name="Lombard V."/>
            <person name="Magnuson J."/>
            <person name="Maillard F."/>
            <person name="Murat C."/>
            <person name="Nolan M."/>
            <person name="Ohm R.A."/>
            <person name="Pangilinan J."/>
            <person name="Pereira M.F."/>
            <person name="Perotto S."/>
            <person name="Peter M."/>
            <person name="Pfister S."/>
            <person name="Riley R."/>
            <person name="Sitrit Y."/>
            <person name="Stielow J.B."/>
            <person name="Szollosi G."/>
            <person name="Zifcakova L."/>
            <person name="Stursova M."/>
            <person name="Spatafora J.W."/>
            <person name="Tedersoo L."/>
            <person name="Vaario L.M."/>
            <person name="Yamada A."/>
            <person name="Yan M."/>
            <person name="Wang P."/>
            <person name="Xu J."/>
            <person name="Bruns T."/>
            <person name="Baldrian P."/>
            <person name="Vilgalys R."/>
            <person name="Dunand C."/>
            <person name="Henrissat B."/>
            <person name="Grigoriev I.V."/>
            <person name="Hibbett D."/>
            <person name="Nagy L.G."/>
            <person name="Martin F.M."/>
        </authorList>
    </citation>
    <scope>NUCLEOTIDE SEQUENCE</scope>
    <source>
        <strain evidence="3">UP504</strain>
    </source>
</reference>
<feature type="chain" id="PRO_5040457654" description="F-box domain-containing protein" evidence="1">
    <location>
        <begin position="25"/>
        <end position="447"/>
    </location>
</feature>
<keyword evidence="1" id="KW-0732">Signal</keyword>
<protein>
    <recommendedName>
        <fullName evidence="2">F-box domain-containing protein</fullName>
    </recommendedName>
</protein>
<evidence type="ECO:0000313" key="4">
    <source>
        <dbReference type="Proteomes" id="UP000886523"/>
    </source>
</evidence>
<name>A0A9P6DTA6_9AGAM</name>
<sequence length="447" mass="50439">MSPNVNVLALPLELLIHIFALLDGRQIARCTIVCSHFKHVIENSTTLQYFIKLDMFGYTDGPRRADAVHLHELERHIDAWNKLDWIESRIDMPIWHYGLDALRDGIYAFPNSTEVICIQLPSLSRGVPLRTWTLKFEFPVDQVEIHPSNNLLDAWEPDRSTLYPLHLRTLSDNAPHPSATSPVLFPAFTITQDSEYIVRVLGPLLGILSFESTGKLEIWNWTTCQKITMLGSTIVDGLWGAFRSFEFLSTTSFLVPFDERLEVYEVPVESPGAPPYPYCLVFLDLQFQVPLSSFCYPAVHPNPLMIPWDAWSKDVYSLKENGPGLPCEMSGGRLIRVISLSDSDCIVSLSDLNRSRAGVPDLATPDLSIDDDLILHVLESDIFTLGELRMERPGPIPVAARFLSLGGGYLVNCIFCDEEHIIIWAFKPQPAGRAPEYKSDRLIILSF</sequence>
<dbReference type="PROSITE" id="PS50181">
    <property type="entry name" value="FBOX"/>
    <property type="match status" value="1"/>
</dbReference>